<feature type="transmembrane region" description="Helical" evidence="2">
    <location>
        <begin position="89"/>
        <end position="106"/>
    </location>
</feature>
<gene>
    <name evidence="4" type="ORF">OG863_15905</name>
</gene>
<sequence>MRFSMAWGFLWTSSQSRTERETRLEQEQQQQEQERAREEKIGNLTERIKQLKKEQEFRARLRYRGVLLGAAIIIASGTISLIMTAWEPAAIGGAYGLILFVGVLAIPSSREASFDMQSARDEIEFLSAEEHSIEMKAYRLFRLHQVEVKRYYSQALSHGNVLFNIGLACILLGLAIVVFSLVALTTSSNPSSVSKFVIGGVGVLGGILSNFVAAIYLRMYTKGIESLNSLHNRLVSTHFLHFSDFLTAKVSNGNLREETLCEIAKSLTETAAFQAEGGEIAVRGIRGDRDSTTESSHRKT</sequence>
<dbReference type="Pfam" id="PF20712">
    <property type="entry name" value="CyanoTRADDas_TM"/>
    <property type="match status" value="1"/>
</dbReference>
<reference evidence="4 5" key="1">
    <citation type="submission" date="2022-10" db="EMBL/GenBank/DDBJ databases">
        <title>The complete genomes of actinobacterial strains from the NBC collection.</title>
        <authorList>
            <person name="Joergensen T.S."/>
            <person name="Alvarez Arevalo M."/>
            <person name="Sterndorff E.B."/>
            <person name="Faurdal D."/>
            <person name="Vuksanovic O."/>
            <person name="Mourched A.-S."/>
            <person name="Charusanti P."/>
            <person name="Shaw S."/>
            <person name="Blin K."/>
            <person name="Weber T."/>
        </authorList>
    </citation>
    <scope>NUCLEOTIDE SEQUENCE [LARGE SCALE GENOMIC DNA]</scope>
    <source>
        <strain evidence="4 5">NBC 01774</strain>
    </source>
</reference>
<keyword evidence="5" id="KW-1185">Reference proteome</keyword>
<dbReference type="InterPro" id="IPR048567">
    <property type="entry name" value="CyanoTRADDas_TM"/>
</dbReference>
<dbReference type="EMBL" id="CP109106">
    <property type="protein sequence ID" value="WSB69319.1"/>
    <property type="molecule type" value="Genomic_DNA"/>
</dbReference>
<evidence type="ECO:0000256" key="1">
    <source>
        <dbReference type="SAM" id="Coils"/>
    </source>
</evidence>
<feature type="transmembrane region" description="Helical" evidence="2">
    <location>
        <begin position="161"/>
        <end position="184"/>
    </location>
</feature>
<accession>A0ABZ1FH08</accession>
<feature type="coiled-coil region" evidence="1">
    <location>
        <begin position="19"/>
        <end position="54"/>
    </location>
</feature>
<keyword evidence="1" id="KW-0175">Coiled coil</keyword>
<evidence type="ECO:0000313" key="4">
    <source>
        <dbReference type="EMBL" id="WSB69319.1"/>
    </source>
</evidence>
<protein>
    <recommendedName>
        <fullName evidence="3">Cyanobacterial TRADD-N associated 2 transmembrane domain-containing protein</fullName>
    </recommendedName>
</protein>
<keyword evidence="2" id="KW-0812">Transmembrane</keyword>
<feature type="transmembrane region" description="Helical" evidence="2">
    <location>
        <begin position="61"/>
        <end position="83"/>
    </location>
</feature>
<evidence type="ECO:0000256" key="2">
    <source>
        <dbReference type="SAM" id="Phobius"/>
    </source>
</evidence>
<keyword evidence="2" id="KW-0472">Membrane</keyword>
<evidence type="ECO:0000313" key="5">
    <source>
        <dbReference type="Proteomes" id="UP001344251"/>
    </source>
</evidence>
<keyword evidence="2" id="KW-1133">Transmembrane helix</keyword>
<feature type="transmembrane region" description="Helical" evidence="2">
    <location>
        <begin position="196"/>
        <end position="217"/>
    </location>
</feature>
<name>A0ABZ1FH08_9ACTN</name>
<feature type="domain" description="Cyanobacterial TRADD-N associated 2 transmembrane" evidence="3">
    <location>
        <begin position="154"/>
        <end position="225"/>
    </location>
</feature>
<evidence type="ECO:0000259" key="3">
    <source>
        <dbReference type="Pfam" id="PF20712"/>
    </source>
</evidence>
<dbReference type="Proteomes" id="UP001344251">
    <property type="component" value="Chromosome"/>
</dbReference>
<dbReference type="RefSeq" id="WP_326618826.1">
    <property type="nucleotide sequence ID" value="NZ_CP109106.1"/>
</dbReference>
<proteinExistence type="predicted"/>
<organism evidence="4 5">
    <name type="scientific">Streptomyces decoyicus</name>
    <dbReference type="NCBI Taxonomy" id="249567"/>
    <lineage>
        <taxon>Bacteria</taxon>
        <taxon>Bacillati</taxon>
        <taxon>Actinomycetota</taxon>
        <taxon>Actinomycetes</taxon>
        <taxon>Kitasatosporales</taxon>
        <taxon>Streptomycetaceae</taxon>
        <taxon>Streptomyces</taxon>
    </lineage>
</organism>